<accession>A0A0D3F1T1</accession>
<name>A0A0D3F1T1_9ORYZ</name>
<dbReference type="HOGENOM" id="CLU_2213936_0_0_1"/>
<proteinExistence type="predicted"/>
<evidence type="ECO:0000313" key="3">
    <source>
        <dbReference type="Proteomes" id="UP000026960"/>
    </source>
</evidence>
<evidence type="ECO:0000313" key="2">
    <source>
        <dbReference type="EnsemblPlants" id="OBART02G06760.2"/>
    </source>
</evidence>
<dbReference type="Gramene" id="OBART02G06760.2">
    <property type="protein sequence ID" value="OBART02G06760.2"/>
    <property type="gene ID" value="OBART02G06760"/>
</dbReference>
<organism evidence="2">
    <name type="scientific">Oryza barthii</name>
    <dbReference type="NCBI Taxonomy" id="65489"/>
    <lineage>
        <taxon>Eukaryota</taxon>
        <taxon>Viridiplantae</taxon>
        <taxon>Streptophyta</taxon>
        <taxon>Embryophyta</taxon>
        <taxon>Tracheophyta</taxon>
        <taxon>Spermatophyta</taxon>
        <taxon>Magnoliopsida</taxon>
        <taxon>Liliopsida</taxon>
        <taxon>Poales</taxon>
        <taxon>Poaceae</taxon>
        <taxon>BOP clade</taxon>
        <taxon>Oryzoideae</taxon>
        <taxon>Oryzeae</taxon>
        <taxon>Oryzinae</taxon>
        <taxon>Oryza</taxon>
    </lineage>
</organism>
<feature type="compositionally biased region" description="Basic residues" evidence="1">
    <location>
        <begin position="13"/>
        <end position="27"/>
    </location>
</feature>
<reference evidence="2" key="2">
    <citation type="submission" date="2015-03" db="UniProtKB">
        <authorList>
            <consortium name="EnsemblPlants"/>
        </authorList>
    </citation>
    <scope>IDENTIFICATION</scope>
</reference>
<evidence type="ECO:0000256" key="1">
    <source>
        <dbReference type="SAM" id="MobiDB-lite"/>
    </source>
</evidence>
<dbReference type="PaxDb" id="65489-OBART02G06760.2"/>
<dbReference type="EnsemblPlants" id="OBART02G06760.2">
    <property type="protein sequence ID" value="OBART02G06760.2"/>
    <property type="gene ID" value="OBART02G06760"/>
</dbReference>
<reference evidence="2" key="1">
    <citation type="journal article" date="2009" name="Rice">
        <title>De Novo Next Generation Sequencing of Plant Genomes.</title>
        <authorList>
            <person name="Rounsley S."/>
            <person name="Marri P.R."/>
            <person name="Yu Y."/>
            <person name="He R."/>
            <person name="Sisneros N."/>
            <person name="Goicoechea J.L."/>
            <person name="Lee S.J."/>
            <person name="Angelova A."/>
            <person name="Kudrna D."/>
            <person name="Luo M."/>
            <person name="Affourtit J."/>
            <person name="Desany B."/>
            <person name="Knight J."/>
            <person name="Niazi F."/>
            <person name="Egholm M."/>
            <person name="Wing R.A."/>
        </authorList>
    </citation>
    <scope>NUCLEOTIDE SEQUENCE [LARGE SCALE GENOMIC DNA]</scope>
    <source>
        <strain evidence="2">cv. IRGC 105608</strain>
    </source>
</reference>
<dbReference type="AlphaFoldDB" id="A0A0D3F1T1"/>
<keyword evidence="3" id="KW-1185">Reference proteome</keyword>
<protein>
    <submittedName>
        <fullName evidence="2">Uncharacterized protein</fullName>
    </submittedName>
</protein>
<dbReference type="Proteomes" id="UP000026960">
    <property type="component" value="Chromosome 2"/>
</dbReference>
<sequence>MGAAGIENQHQIQPRRGKHRLVRRRRKKHRHLNGIAVVDQDATVRRRYAGLPCLHAVHPRCLFAAPSATCCHSPLRPHPAAAQPPRPPNGYRLHACANCWNVRCITN</sequence>
<feature type="region of interest" description="Disordered" evidence="1">
    <location>
        <begin position="1"/>
        <end position="27"/>
    </location>
</feature>